<sequence>MSCNLAHSAPSVASATGKTVNPFSLLLPSVPVPASLSTSSTPCYRPSTLADVSGNGTAPRKTSALASRPSYSLQAPRQPSKLEAEKDGRWYDVAEAKDLDKAGWRPTAKMPRRFFVGGNWKCNGNRDSIQTLSEALNKGNSVAGTGVEVVVAPPAAYADYTRYLLRPDFEVAYQNCWTGGAGAFTGEVSADMIKDSFSESKWVILGHSERRSLPELKESDDTVAIKTAYALSKGLGVMLCIGETLKERDAGQTMAVNERQLAAVAKRITDWTNVVIAYEPVWAIGTGKVATPEQAQEVHAKIRKWLAANIGEKVAKSTRIIYGGSVNPSNCNILAKQPDVDGFLVGGASLKPDFLKIVDSWRRKLDMEV</sequence>
<dbReference type="InterPro" id="IPR000652">
    <property type="entry name" value="Triosephosphate_isomerase"/>
</dbReference>
<dbReference type="HAMAP" id="MF_00147_B">
    <property type="entry name" value="TIM_B"/>
    <property type="match status" value="1"/>
</dbReference>
<dbReference type="EC" id="5.3.1.1" evidence="4"/>
<dbReference type="SUPFAM" id="SSF51351">
    <property type="entry name" value="Triosephosphate isomerase (TIM)"/>
    <property type="match status" value="1"/>
</dbReference>
<dbReference type="PROSITE" id="PS00171">
    <property type="entry name" value="TIM_1"/>
    <property type="match status" value="1"/>
</dbReference>
<feature type="region of interest" description="Disordered" evidence="5">
    <location>
        <begin position="37"/>
        <end position="86"/>
    </location>
</feature>
<organism evidence="6">
    <name type="scientific">Eutreptiella gymnastica</name>
    <dbReference type="NCBI Taxonomy" id="73025"/>
    <lineage>
        <taxon>Eukaryota</taxon>
        <taxon>Discoba</taxon>
        <taxon>Euglenozoa</taxon>
        <taxon>Euglenida</taxon>
        <taxon>Spirocuta</taxon>
        <taxon>Euglenophyceae</taxon>
        <taxon>Eutreptiales</taxon>
        <taxon>Eutreptiaceae</taxon>
        <taxon>Eutreptiella</taxon>
    </lineage>
</organism>
<comment type="similarity">
    <text evidence="1 4">Belongs to the triosephosphate isomerase family.</text>
</comment>
<dbReference type="GO" id="GO:0006094">
    <property type="term" value="P:gluconeogenesis"/>
    <property type="evidence" value="ECO:0007669"/>
    <property type="project" value="UniProtKB-UniPathway"/>
</dbReference>
<dbReference type="AlphaFoldDB" id="A0A7S4FWS7"/>
<dbReference type="InterPro" id="IPR035990">
    <property type="entry name" value="TIM_sf"/>
</dbReference>
<dbReference type="Gene3D" id="3.20.20.70">
    <property type="entry name" value="Aldolase class I"/>
    <property type="match status" value="1"/>
</dbReference>
<reference evidence="6" key="1">
    <citation type="submission" date="2021-01" db="EMBL/GenBank/DDBJ databases">
        <authorList>
            <person name="Corre E."/>
            <person name="Pelletier E."/>
            <person name="Niang G."/>
            <person name="Scheremetjew M."/>
            <person name="Finn R."/>
            <person name="Kale V."/>
            <person name="Holt S."/>
            <person name="Cochrane G."/>
            <person name="Meng A."/>
            <person name="Brown T."/>
            <person name="Cohen L."/>
        </authorList>
    </citation>
    <scope>NUCLEOTIDE SEQUENCE</scope>
    <source>
        <strain evidence="6">CCMP1594</strain>
    </source>
</reference>
<comment type="pathway">
    <text evidence="4">Carbohydrate biosynthesis; gluconeogenesis.</text>
</comment>
<evidence type="ECO:0000256" key="5">
    <source>
        <dbReference type="SAM" id="MobiDB-lite"/>
    </source>
</evidence>
<evidence type="ECO:0000256" key="2">
    <source>
        <dbReference type="ARBA" id="ARBA00011738"/>
    </source>
</evidence>
<dbReference type="NCBIfam" id="TIGR00419">
    <property type="entry name" value="tim"/>
    <property type="match status" value="1"/>
</dbReference>
<comment type="pathway">
    <text evidence="4">Carbohydrate degradation; glycolysis; D-glyceraldehyde 3-phosphate from glycerone phosphate: step 1/1.</text>
</comment>
<dbReference type="FunFam" id="3.20.20.70:FF:000025">
    <property type="entry name" value="Triosephosphate isomerase"/>
    <property type="match status" value="1"/>
</dbReference>
<keyword evidence="4" id="KW-0312">Gluconeogenesis</keyword>
<dbReference type="Pfam" id="PF00121">
    <property type="entry name" value="TIM"/>
    <property type="match status" value="1"/>
</dbReference>
<dbReference type="GO" id="GO:0019563">
    <property type="term" value="P:glycerol catabolic process"/>
    <property type="evidence" value="ECO:0007669"/>
    <property type="project" value="TreeGrafter"/>
</dbReference>
<proteinExistence type="inferred from homology"/>
<dbReference type="UniPathway" id="UPA00109">
    <property type="reaction ID" value="UER00189"/>
</dbReference>
<dbReference type="CDD" id="cd00311">
    <property type="entry name" value="TIM"/>
    <property type="match status" value="1"/>
</dbReference>
<evidence type="ECO:0000256" key="4">
    <source>
        <dbReference type="RuleBase" id="RU363013"/>
    </source>
</evidence>
<dbReference type="PANTHER" id="PTHR21139:SF2">
    <property type="entry name" value="TRIOSEPHOSPHATE ISOMERASE"/>
    <property type="match status" value="1"/>
</dbReference>
<dbReference type="InterPro" id="IPR020861">
    <property type="entry name" value="Triosephosphate_isomerase_AS"/>
</dbReference>
<comment type="catalytic activity">
    <reaction evidence="4">
        <text>D-glyceraldehyde 3-phosphate = dihydroxyacetone phosphate</text>
        <dbReference type="Rhea" id="RHEA:18585"/>
        <dbReference type="ChEBI" id="CHEBI:57642"/>
        <dbReference type="ChEBI" id="CHEBI:59776"/>
        <dbReference type="EC" id="5.3.1.1"/>
    </reaction>
</comment>
<evidence type="ECO:0000256" key="1">
    <source>
        <dbReference type="ARBA" id="ARBA00007422"/>
    </source>
</evidence>
<dbReference type="PROSITE" id="PS51440">
    <property type="entry name" value="TIM_2"/>
    <property type="match status" value="1"/>
</dbReference>
<protein>
    <recommendedName>
        <fullName evidence="4">Triosephosphate isomerase</fullName>
        <ecNumber evidence="4">5.3.1.1</ecNumber>
    </recommendedName>
</protein>
<dbReference type="GO" id="GO:0005829">
    <property type="term" value="C:cytosol"/>
    <property type="evidence" value="ECO:0007669"/>
    <property type="project" value="TreeGrafter"/>
</dbReference>
<evidence type="ECO:0000313" key="6">
    <source>
        <dbReference type="EMBL" id="CAE0817698.1"/>
    </source>
</evidence>
<gene>
    <name evidence="6" type="ORF">EGYM00163_LOCUS28866</name>
</gene>
<name>A0A7S4FWS7_9EUGL</name>
<dbReference type="GO" id="GO:0004807">
    <property type="term" value="F:triose-phosphate isomerase activity"/>
    <property type="evidence" value="ECO:0007669"/>
    <property type="project" value="UniProtKB-EC"/>
</dbReference>
<dbReference type="GO" id="GO:0006096">
    <property type="term" value="P:glycolytic process"/>
    <property type="evidence" value="ECO:0007669"/>
    <property type="project" value="UniProtKB-UniPathway"/>
</dbReference>
<accession>A0A7S4FWS7</accession>
<dbReference type="InterPro" id="IPR022896">
    <property type="entry name" value="TrioseP_Isoase_bac/euk"/>
</dbReference>
<dbReference type="PANTHER" id="PTHR21139">
    <property type="entry name" value="TRIOSEPHOSPHATE ISOMERASE"/>
    <property type="match status" value="1"/>
</dbReference>
<dbReference type="UniPathway" id="UPA00138"/>
<dbReference type="InterPro" id="IPR013785">
    <property type="entry name" value="Aldolase_TIM"/>
</dbReference>
<comment type="subunit">
    <text evidence="2">Homodimer.</text>
</comment>
<evidence type="ECO:0000256" key="3">
    <source>
        <dbReference type="ARBA" id="ARBA00023235"/>
    </source>
</evidence>
<keyword evidence="4" id="KW-0324">Glycolysis</keyword>
<keyword evidence="3 4" id="KW-0413">Isomerase</keyword>
<dbReference type="GO" id="GO:0046166">
    <property type="term" value="P:glyceraldehyde-3-phosphate biosynthetic process"/>
    <property type="evidence" value="ECO:0007669"/>
    <property type="project" value="TreeGrafter"/>
</dbReference>
<dbReference type="EMBL" id="HBJA01082647">
    <property type="protein sequence ID" value="CAE0817698.1"/>
    <property type="molecule type" value="Transcribed_RNA"/>
</dbReference>